<dbReference type="Pfam" id="PF13564">
    <property type="entry name" value="DoxX_2"/>
    <property type="match status" value="1"/>
</dbReference>
<dbReference type="InterPro" id="IPR032808">
    <property type="entry name" value="DoxX"/>
</dbReference>
<evidence type="ECO:0000256" key="4">
    <source>
        <dbReference type="ARBA" id="ARBA00023136"/>
    </source>
</evidence>
<reference evidence="6 7" key="1">
    <citation type="submission" date="2019-05" db="EMBL/GenBank/DDBJ databases">
        <authorList>
            <person name="Lee S.D."/>
        </authorList>
    </citation>
    <scope>NUCLEOTIDE SEQUENCE [LARGE SCALE GENOMIC DNA]</scope>
    <source>
        <strain evidence="6 7">YC2-7</strain>
    </source>
</reference>
<keyword evidence="2 5" id="KW-0812">Transmembrane</keyword>
<dbReference type="RefSeq" id="WP_169593621.1">
    <property type="nucleotide sequence ID" value="NZ_VCQU01000013.1"/>
</dbReference>
<evidence type="ECO:0000313" key="7">
    <source>
        <dbReference type="Proteomes" id="UP000535543"/>
    </source>
</evidence>
<comment type="caution">
    <text evidence="6">The sequence shown here is derived from an EMBL/GenBank/DDBJ whole genome shotgun (WGS) entry which is preliminary data.</text>
</comment>
<comment type="subcellular location">
    <subcellularLocation>
        <location evidence="1">Membrane</location>
        <topology evidence="1">Multi-pass membrane protein</topology>
    </subcellularLocation>
</comment>
<evidence type="ECO:0000256" key="3">
    <source>
        <dbReference type="ARBA" id="ARBA00022989"/>
    </source>
</evidence>
<protein>
    <recommendedName>
        <fullName evidence="8">DoxX family protein</fullName>
    </recommendedName>
</protein>
<sequence length="124" mass="13206">MEIAAIVCSVALAAGAFTFGIPLTQLRGPLWRLYRSRGISENLARSIGGAEIVGGTGLIVGYWVPLLGLIGCIILGLVFIWATGQRVVYGDYGNPDMRINALLPLGFLLLSILTLVFVITRTGT</sequence>
<gene>
    <name evidence="6" type="ORF">FGL95_27910</name>
</gene>
<keyword evidence="4 5" id="KW-0472">Membrane</keyword>
<evidence type="ECO:0008006" key="8">
    <source>
        <dbReference type="Google" id="ProtNLM"/>
    </source>
</evidence>
<evidence type="ECO:0000313" key="6">
    <source>
        <dbReference type="EMBL" id="NMN98867.1"/>
    </source>
</evidence>
<evidence type="ECO:0000256" key="1">
    <source>
        <dbReference type="ARBA" id="ARBA00004141"/>
    </source>
</evidence>
<proteinExistence type="predicted"/>
<keyword evidence="7" id="KW-1185">Reference proteome</keyword>
<organism evidence="6 7">
    <name type="scientific">Antrihabitans stalactiti</name>
    <dbReference type="NCBI Taxonomy" id="2584121"/>
    <lineage>
        <taxon>Bacteria</taxon>
        <taxon>Bacillati</taxon>
        <taxon>Actinomycetota</taxon>
        <taxon>Actinomycetes</taxon>
        <taxon>Mycobacteriales</taxon>
        <taxon>Nocardiaceae</taxon>
        <taxon>Antrihabitans</taxon>
    </lineage>
</organism>
<evidence type="ECO:0000256" key="5">
    <source>
        <dbReference type="SAM" id="Phobius"/>
    </source>
</evidence>
<dbReference type="GO" id="GO:0016020">
    <property type="term" value="C:membrane"/>
    <property type="evidence" value="ECO:0007669"/>
    <property type="project" value="UniProtKB-SubCell"/>
</dbReference>
<evidence type="ECO:0000256" key="2">
    <source>
        <dbReference type="ARBA" id="ARBA00022692"/>
    </source>
</evidence>
<accession>A0A848KTI8</accession>
<feature type="transmembrane region" description="Helical" evidence="5">
    <location>
        <begin position="102"/>
        <end position="120"/>
    </location>
</feature>
<keyword evidence="3 5" id="KW-1133">Transmembrane helix</keyword>
<reference evidence="6 7" key="2">
    <citation type="submission" date="2020-06" db="EMBL/GenBank/DDBJ databases">
        <title>Antribacter stalactiti gen. nov., sp. nov., a new member of the family Nacardiaceae isolated from a cave.</title>
        <authorList>
            <person name="Kim I.S."/>
        </authorList>
    </citation>
    <scope>NUCLEOTIDE SEQUENCE [LARGE SCALE GENOMIC DNA]</scope>
    <source>
        <strain evidence="6 7">YC2-7</strain>
    </source>
</reference>
<name>A0A848KTI8_9NOCA</name>
<feature type="transmembrane region" description="Helical" evidence="5">
    <location>
        <begin position="62"/>
        <end position="82"/>
    </location>
</feature>
<dbReference type="EMBL" id="VCQU01000013">
    <property type="protein sequence ID" value="NMN98867.1"/>
    <property type="molecule type" value="Genomic_DNA"/>
</dbReference>
<dbReference type="AlphaFoldDB" id="A0A848KTI8"/>
<dbReference type="Proteomes" id="UP000535543">
    <property type="component" value="Unassembled WGS sequence"/>
</dbReference>